<dbReference type="PROSITE" id="PS50943">
    <property type="entry name" value="HTH_CROC1"/>
    <property type="match status" value="1"/>
</dbReference>
<dbReference type="Gene3D" id="1.10.260.40">
    <property type="entry name" value="lambda repressor-like DNA-binding domains"/>
    <property type="match status" value="1"/>
</dbReference>
<keyword evidence="4" id="KW-1185">Reference proteome</keyword>
<feature type="region of interest" description="Disordered" evidence="1">
    <location>
        <begin position="1"/>
        <end position="26"/>
    </location>
</feature>
<feature type="domain" description="HTH cro/C1-type" evidence="2">
    <location>
        <begin position="12"/>
        <end position="67"/>
    </location>
</feature>
<evidence type="ECO:0000256" key="1">
    <source>
        <dbReference type="SAM" id="MobiDB-lite"/>
    </source>
</evidence>
<name>A0A8J7KUH0_9ACTN</name>
<reference evidence="3" key="1">
    <citation type="submission" date="2020-11" db="EMBL/GenBank/DDBJ databases">
        <title>Sequencing the genomes of 1000 actinobacteria strains.</title>
        <authorList>
            <person name="Klenk H.-P."/>
        </authorList>
    </citation>
    <scope>NUCLEOTIDE SEQUENCE</scope>
    <source>
        <strain evidence="3">DSM 45356</strain>
    </source>
</reference>
<dbReference type="GO" id="GO:0003677">
    <property type="term" value="F:DNA binding"/>
    <property type="evidence" value="ECO:0007669"/>
    <property type="project" value="InterPro"/>
</dbReference>
<dbReference type="Pfam" id="PF01381">
    <property type="entry name" value="HTH_3"/>
    <property type="match status" value="1"/>
</dbReference>
<evidence type="ECO:0000313" key="4">
    <source>
        <dbReference type="Proteomes" id="UP000622552"/>
    </source>
</evidence>
<sequence>MSSPSTSPGDRVRAHRKARGLSQSDLAAQSGLSATTVKFIENGKRSLTLSAAQKLAPALRIDDLAELFGPQVGTLPMTGRLTHPSIPAVRRALTNWSLTVTGEPQSVDYLRAMVDTAWTTWHTSQSQRTEVGEVLPALLEELQRAARLHTGPERRKVLALLAQAYHQAQAYLAWHGDQELVWLSADRGMSSALEADDPVTIAGSVWYSAHLLRATGRTDEAVERLREAVDLIGPLVEAGPRDGSPARVADHTETVAMLADLHLCAALTRARAGDQAAWAEWGKAHRIVTTMLPEGYAHPWTKVGTVRTEVYGVMCAVELGDTASATRLADPLDPAAIHSTEHRARHLLELARLADLEGSREGVLHLLGQAAHVSAEVVSFSPVGRDMVRRAVETAPAYLRASAVALAGKVAIVLD</sequence>
<dbReference type="InterPro" id="IPR001387">
    <property type="entry name" value="Cro/C1-type_HTH"/>
</dbReference>
<organism evidence="3 4">
    <name type="scientific">Longispora fulva</name>
    <dbReference type="NCBI Taxonomy" id="619741"/>
    <lineage>
        <taxon>Bacteria</taxon>
        <taxon>Bacillati</taxon>
        <taxon>Actinomycetota</taxon>
        <taxon>Actinomycetes</taxon>
        <taxon>Micromonosporales</taxon>
        <taxon>Micromonosporaceae</taxon>
        <taxon>Longispora</taxon>
    </lineage>
</organism>
<gene>
    <name evidence="3" type="ORF">IW245_008046</name>
</gene>
<evidence type="ECO:0000259" key="2">
    <source>
        <dbReference type="PROSITE" id="PS50943"/>
    </source>
</evidence>
<protein>
    <submittedName>
        <fullName evidence="3">Transcriptional regulator with XRE-family HTH domain</fullName>
    </submittedName>
</protein>
<accession>A0A8J7KUH0</accession>
<proteinExistence type="predicted"/>
<dbReference type="SUPFAM" id="SSF47413">
    <property type="entry name" value="lambda repressor-like DNA-binding domains"/>
    <property type="match status" value="1"/>
</dbReference>
<dbReference type="EMBL" id="JADOUF010000001">
    <property type="protein sequence ID" value="MBG6141852.1"/>
    <property type="molecule type" value="Genomic_DNA"/>
</dbReference>
<dbReference type="InterPro" id="IPR010982">
    <property type="entry name" value="Lambda_DNA-bd_dom_sf"/>
</dbReference>
<dbReference type="CDD" id="cd00093">
    <property type="entry name" value="HTH_XRE"/>
    <property type="match status" value="1"/>
</dbReference>
<evidence type="ECO:0000313" key="3">
    <source>
        <dbReference type="EMBL" id="MBG6141852.1"/>
    </source>
</evidence>
<comment type="caution">
    <text evidence="3">The sequence shown here is derived from an EMBL/GenBank/DDBJ whole genome shotgun (WGS) entry which is preliminary data.</text>
</comment>
<dbReference type="RefSeq" id="WP_197008219.1">
    <property type="nucleotide sequence ID" value="NZ_BONS01000013.1"/>
</dbReference>
<dbReference type="AlphaFoldDB" id="A0A8J7KUH0"/>
<dbReference type="SMART" id="SM00530">
    <property type="entry name" value="HTH_XRE"/>
    <property type="match status" value="1"/>
</dbReference>
<dbReference type="Proteomes" id="UP000622552">
    <property type="component" value="Unassembled WGS sequence"/>
</dbReference>